<evidence type="ECO:0000256" key="1">
    <source>
        <dbReference type="SAM" id="Phobius"/>
    </source>
</evidence>
<reference evidence="2 3" key="1">
    <citation type="journal article" date="2016" name="Nat. Commun.">
        <title>Thousands of microbial genomes shed light on interconnected biogeochemical processes in an aquifer system.</title>
        <authorList>
            <person name="Anantharaman K."/>
            <person name="Brown C.T."/>
            <person name="Hug L.A."/>
            <person name="Sharon I."/>
            <person name="Castelle C.J."/>
            <person name="Probst A.J."/>
            <person name="Thomas B.C."/>
            <person name="Singh A."/>
            <person name="Wilkins M.J."/>
            <person name="Karaoz U."/>
            <person name="Brodie E.L."/>
            <person name="Williams K.H."/>
            <person name="Hubbard S.S."/>
            <person name="Banfield J.F."/>
        </authorList>
    </citation>
    <scope>NUCLEOTIDE SEQUENCE [LARGE SCALE GENOMIC DNA]</scope>
</reference>
<keyword evidence="1" id="KW-1133">Transmembrane helix</keyword>
<dbReference type="AlphaFoldDB" id="A0A1F8ATZ9"/>
<accession>A0A1F8ATZ9</accession>
<dbReference type="Proteomes" id="UP000178603">
    <property type="component" value="Unassembled WGS sequence"/>
</dbReference>
<dbReference type="EMBL" id="MGGW01000004">
    <property type="protein sequence ID" value="OGM55206.1"/>
    <property type="molecule type" value="Genomic_DNA"/>
</dbReference>
<evidence type="ECO:0000313" key="3">
    <source>
        <dbReference type="Proteomes" id="UP000178603"/>
    </source>
</evidence>
<organism evidence="2 3">
    <name type="scientific">Candidatus Woesebacteria bacterium RIFCSPHIGHO2_12_FULL_41_24</name>
    <dbReference type="NCBI Taxonomy" id="1802510"/>
    <lineage>
        <taxon>Bacteria</taxon>
        <taxon>Candidatus Woeseibacteriota</taxon>
    </lineage>
</organism>
<keyword evidence="1" id="KW-0812">Transmembrane</keyword>
<dbReference type="InterPro" id="IPR007813">
    <property type="entry name" value="PilN"/>
</dbReference>
<sequence>MAAQKKKTKEINLLPQEQFATTTTGRVLAWVLSTFRLIVILTEMVVIIAFLSRFWLDIRSSDLTDEVENQKEIVESYSNFEKVFRQTQKKLGVFSQFSANPAQFDLVKNYITPYLPSDVFLKSITLTYSEVRIQGSSFTEQSIAQLISNLNSAGKLKDVKLTQVSSKNESPFIEFSISSILNEGGTI</sequence>
<protein>
    <submittedName>
        <fullName evidence="2">Uncharacterized protein</fullName>
    </submittedName>
</protein>
<evidence type="ECO:0000313" key="2">
    <source>
        <dbReference type="EMBL" id="OGM55206.1"/>
    </source>
</evidence>
<proteinExistence type="predicted"/>
<name>A0A1F8ATZ9_9BACT</name>
<keyword evidence="1" id="KW-0472">Membrane</keyword>
<dbReference type="Pfam" id="PF05137">
    <property type="entry name" value="PilN"/>
    <property type="match status" value="1"/>
</dbReference>
<gene>
    <name evidence="2" type="ORF">A3E44_02885</name>
</gene>
<feature type="transmembrane region" description="Helical" evidence="1">
    <location>
        <begin position="27"/>
        <end position="51"/>
    </location>
</feature>
<comment type="caution">
    <text evidence="2">The sequence shown here is derived from an EMBL/GenBank/DDBJ whole genome shotgun (WGS) entry which is preliminary data.</text>
</comment>